<dbReference type="Gramene" id="OPUNC09G12780.1">
    <property type="protein sequence ID" value="OPUNC09G12780.1"/>
    <property type="gene ID" value="OPUNC09G12780"/>
</dbReference>
<evidence type="ECO:0000313" key="2">
    <source>
        <dbReference type="Proteomes" id="UP000026962"/>
    </source>
</evidence>
<reference evidence="1" key="1">
    <citation type="submission" date="2015-04" db="UniProtKB">
        <authorList>
            <consortium name="EnsemblPlants"/>
        </authorList>
    </citation>
    <scope>IDENTIFICATION</scope>
</reference>
<evidence type="ECO:0000313" key="1">
    <source>
        <dbReference type="EnsemblPlants" id="OPUNC09G12780.1"/>
    </source>
</evidence>
<protein>
    <submittedName>
        <fullName evidence="1">Uncharacterized protein</fullName>
    </submittedName>
</protein>
<dbReference type="AlphaFoldDB" id="A0A0E0M2M4"/>
<dbReference type="HOGENOM" id="CLU_2626267_0_0_1"/>
<accession>A0A0E0M2M4</accession>
<dbReference type="Proteomes" id="UP000026962">
    <property type="component" value="Chromosome 9"/>
</dbReference>
<name>A0A0E0M2M4_ORYPU</name>
<keyword evidence="2" id="KW-1185">Reference proteome</keyword>
<organism evidence="1">
    <name type="scientific">Oryza punctata</name>
    <name type="common">Red rice</name>
    <dbReference type="NCBI Taxonomy" id="4537"/>
    <lineage>
        <taxon>Eukaryota</taxon>
        <taxon>Viridiplantae</taxon>
        <taxon>Streptophyta</taxon>
        <taxon>Embryophyta</taxon>
        <taxon>Tracheophyta</taxon>
        <taxon>Spermatophyta</taxon>
        <taxon>Magnoliopsida</taxon>
        <taxon>Liliopsida</taxon>
        <taxon>Poales</taxon>
        <taxon>Poaceae</taxon>
        <taxon>BOP clade</taxon>
        <taxon>Oryzoideae</taxon>
        <taxon>Oryzeae</taxon>
        <taxon>Oryzinae</taxon>
        <taxon>Oryza</taxon>
    </lineage>
</organism>
<sequence length="78" mass="8357">MRGCGRRRLSLLSSLPLWAGPTAKRRTARDAFACGSDGSYGPGIWGPTGPVPGIRGWVGMESAGTKRRAFLPVDIRRS</sequence>
<proteinExistence type="predicted"/>
<dbReference type="EnsemblPlants" id="OPUNC09G12780.1">
    <property type="protein sequence ID" value="OPUNC09G12780.1"/>
    <property type="gene ID" value="OPUNC09G12780"/>
</dbReference>
<reference evidence="1" key="2">
    <citation type="submission" date="2018-05" db="EMBL/GenBank/DDBJ databases">
        <title>OpunRS2 (Oryza punctata Reference Sequence Version 2).</title>
        <authorList>
            <person name="Zhang J."/>
            <person name="Kudrna D."/>
            <person name="Lee S."/>
            <person name="Talag J."/>
            <person name="Welchert J."/>
            <person name="Wing R.A."/>
        </authorList>
    </citation>
    <scope>NUCLEOTIDE SEQUENCE [LARGE SCALE GENOMIC DNA]</scope>
</reference>